<dbReference type="Gene3D" id="3.40.710.10">
    <property type="entry name" value="DD-peptidase/beta-lactamase superfamily"/>
    <property type="match status" value="1"/>
</dbReference>
<organism evidence="2 3">
    <name type="scientific">Sorangium cellulosum</name>
    <name type="common">Polyangium cellulosum</name>
    <dbReference type="NCBI Taxonomy" id="56"/>
    <lineage>
        <taxon>Bacteria</taxon>
        <taxon>Pseudomonadati</taxon>
        <taxon>Myxococcota</taxon>
        <taxon>Polyangia</taxon>
        <taxon>Polyangiales</taxon>
        <taxon>Polyangiaceae</taxon>
        <taxon>Sorangium</taxon>
    </lineage>
</organism>
<dbReference type="Pfam" id="PF00144">
    <property type="entry name" value="Beta-lactamase"/>
    <property type="match status" value="1"/>
</dbReference>
<accession>A0A4P2QBK5</accession>
<evidence type="ECO:0000313" key="3">
    <source>
        <dbReference type="Proteomes" id="UP000295781"/>
    </source>
</evidence>
<proteinExistence type="predicted"/>
<dbReference type="SUPFAM" id="SSF56601">
    <property type="entry name" value="beta-lactamase/transpeptidase-like"/>
    <property type="match status" value="1"/>
</dbReference>
<feature type="domain" description="Beta-lactamase-related" evidence="1">
    <location>
        <begin position="43"/>
        <end position="385"/>
    </location>
</feature>
<dbReference type="GO" id="GO:0016787">
    <property type="term" value="F:hydrolase activity"/>
    <property type="evidence" value="ECO:0007669"/>
    <property type="project" value="UniProtKB-KW"/>
</dbReference>
<dbReference type="InterPro" id="IPR012338">
    <property type="entry name" value="Beta-lactam/transpept-like"/>
</dbReference>
<dbReference type="Proteomes" id="UP000295781">
    <property type="component" value="Chromosome"/>
</dbReference>
<dbReference type="AlphaFoldDB" id="A0A4P2QBK5"/>
<dbReference type="InterPro" id="IPR050491">
    <property type="entry name" value="AmpC-like"/>
</dbReference>
<gene>
    <name evidence="2" type="ORF">SOCEGT47_072910</name>
</gene>
<dbReference type="InterPro" id="IPR001466">
    <property type="entry name" value="Beta-lactam-related"/>
</dbReference>
<sequence>MKLNQLSIPLLCTMSLALGCTPGSSEEDKAASGEASAAYDRILQDGLDEIHAGGIVAVHGEVHDGDRRFLARSGTAQLDGEEPVDFDSHFRMGSNTKTFVAVVVLQLAGEGALTLDDTVEQWLPGVVSGNGNDGERITIRQLLQHTSGLYNYSGEVEEEDPDPQPNLAVLRTAEEYLEHRLEHAEPEELVALALEHEPRFAPGTRWSYSNTNYVLAGMIIQRVTGNHWRSEVEARIVEPLGLKDTFEPGDEPGLPSPHATAYQQFKSGEPLVDVTIANHTWADAAGSLVTTTADLSRFWRALSDGTLLQPEQMSALRETIPAPDLDPIAPGVRYGLGIMWIPTSCGGGYWSHGGDTLGYSTRNAVNDDGSRVAVLSLSTAHADEEVAFATIKDSFQLLDRIMCAD</sequence>
<keyword evidence="2" id="KW-0378">Hydrolase</keyword>
<evidence type="ECO:0000313" key="2">
    <source>
        <dbReference type="EMBL" id="AUX26721.1"/>
    </source>
</evidence>
<dbReference type="PROSITE" id="PS51257">
    <property type="entry name" value="PROKAR_LIPOPROTEIN"/>
    <property type="match status" value="1"/>
</dbReference>
<dbReference type="EMBL" id="CP012670">
    <property type="protein sequence ID" value="AUX26721.1"/>
    <property type="molecule type" value="Genomic_DNA"/>
</dbReference>
<protein>
    <submittedName>
        <fullName evidence="2">Serine hydrolase</fullName>
    </submittedName>
</protein>
<dbReference type="OrthoDB" id="5487213at2"/>
<evidence type="ECO:0000259" key="1">
    <source>
        <dbReference type="Pfam" id="PF00144"/>
    </source>
</evidence>
<reference evidence="2 3" key="1">
    <citation type="submission" date="2015-09" db="EMBL/GenBank/DDBJ databases">
        <title>Sorangium comparison.</title>
        <authorList>
            <person name="Zaburannyi N."/>
            <person name="Bunk B."/>
            <person name="Overmann J."/>
            <person name="Mueller R."/>
        </authorList>
    </citation>
    <scope>NUCLEOTIDE SEQUENCE [LARGE SCALE GENOMIC DNA]</scope>
    <source>
        <strain evidence="2 3">So ceGT47</strain>
    </source>
</reference>
<dbReference type="PANTHER" id="PTHR46825:SF7">
    <property type="entry name" value="D-ALANYL-D-ALANINE CARBOXYPEPTIDASE"/>
    <property type="match status" value="1"/>
</dbReference>
<name>A0A4P2QBK5_SORCE</name>
<dbReference type="PANTHER" id="PTHR46825">
    <property type="entry name" value="D-ALANYL-D-ALANINE-CARBOXYPEPTIDASE/ENDOPEPTIDASE AMPH"/>
    <property type="match status" value="1"/>
</dbReference>
<dbReference type="RefSeq" id="WP_129354510.1">
    <property type="nucleotide sequence ID" value="NZ_CP012670.1"/>
</dbReference>